<keyword evidence="2" id="KW-1185">Reference proteome</keyword>
<dbReference type="EMBL" id="MZGV01000056">
    <property type="protein sequence ID" value="OPJ58438.1"/>
    <property type="molecule type" value="Genomic_DNA"/>
</dbReference>
<comment type="caution">
    <text evidence="1">The sequence shown here is derived from an EMBL/GenBank/DDBJ whole genome shotgun (WGS) entry which is preliminary data.</text>
</comment>
<reference evidence="1 2" key="1">
    <citation type="submission" date="2017-03" db="EMBL/GenBank/DDBJ databases">
        <title>Genome sequence of Clostridium oryzae DSM 28571.</title>
        <authorList>
            <person name="Poehlein A."/>
            <person name="Daniel R."/>
        </authorList>
    </citation>
    <scope>NUCLEOTIDE SEQUENCE [LARGE SCALE GENOMIC DNA]</scope>
    <source>
        <strain evidence="1 2">DSM 28571</strain>
    </source>
</reference>
<protein>
    <submittedName>
        <fullName evidence="1">Uncharacterized protein</fullName>
    </submittedName>
</protein>
<evidence type="ECO:0000313" key="1">
    <source>
        <dbReference type="EMBL" id="OPJ58438.1"/>
    </source>
</evidence>
<dbReference type="STRING" id="1450648.CLORY_35880"/>
<dbReference type="AlphaFoldDB" id="A0A1V4IEK0"/>
<proteinExistence type="predicted"/>
<name>A0A1V4IEK0_9CLOT</name>
<dbReference type="RefSeq" id="WP_169911674.1">
    <property type="nucleotide sequence ID" value="NZ_MZGV01000056.1"/>
</dbReference>
<evidence type="ECO:0000313" key="2">
    <source>
        <dbReference type="Proteomes" id="UP000190080"/>
    </source>
</evidence>
<organism evidence="1 2">
    <name type="scientific">Clostridium oryzae</name>
    <dbReference type="NCBI Taxonomy" id="1450648"/>
    <lineage>
        <taxon>Bacteria</taxon>
        <taxon>Bacillati</taxon>
        <taxon>Bacillota</taxon>
        <taxon>Clostridia</taxon>
        <taxon>Eubacteriales</taxon>
        <taxon>Clostridiaceae</taxon>
        <taxon>Clostridium</taxon>
    </lineage>
</organism>
<accession>A0A1V4IEK0</accession>
<dbReference type="Proteomes" id="UP000190080">
    <property type="component" value="Unassembled WGS sequence"/>
</dbReference>
<sequence>MYLLFRYKQWEPSKYYNLGYGEKKIVCAFLHQELEERNKEYEALNNM</sequence>
<gene>
    <name evidence="1" type="ORF">CLORY_35880</name>
</gene>